<keyword evidence="2 6" id="KW-0732">Signal</keyword>
<dbReference type="GO" id="GO:0070880">
    <property type="term" value="P:fungal-type cell wall beta-glucan biosynthetic process"/>
    <property type="evidence" value="ECO:0007669"/>
    <property type="project" value="EnsemblFungi"/>
</dbReference>
<keyword evidence="9" id="KW-1185">Reference proteome</keyword>
<dbReference type="SUPFAM" id="SSF50911">
    <property type="entry name" value="Mannose 6-phosphate receptor domain"/>
    <property type="match status" value="1"/>
</dbReference>
<keyword evidence="3" id="KW-0256">Endoplasmic reticulum</keyword>
<dbReference type="PROSITE" id="PS51914">
    <property type="entry name" value="MRH"/>
    <property type="match status" value="1"/>
</dbReference>
<dbReference type="OrthoDB" id="28322at2759"/>
<dbReference type="OMA" id="CCDCSDE"/>
<dbReference type="EMBL" id="HE806323">
    <property type="protein sequence ID" value="CCH62352.1"/>
    <property type="molecule type" value="Genomic_DNA"/>
</dbReference>
<dbReference type="KEGG" id="tbl:TBLA_0H00610"/>
<dbReference type="InterPro" id="IPR044865">
    <property type="entry name" value="MRH_dom"/>
</dbReference>
<dbReference type="RefSeq" id="XP_004181871.1">
    <property type="nucleotide sequence ID" value="XM_004181823.1"/>
</dbReference>
<dbReference type="GO" id="GO:0008047">
    <property type="term" value="F:enzyme activator activity"/>
    <property type="evidence" value="ECO:0007669"/>
    <property type="project" value="EnsemblFungi"/>
</dbReference>
<dbReference type="Pfam" id="PF13015">
    <property type="entry name" value="PRKCSH_1"/>
    <property type="match status" value="1"/>
</dbReference>
<sequence>MKTTNLLGTGLPLLLVNTIRAQIDSQVPESKVIGVFPEDQHLYVELNEHGKWNCLGDQSIEILPSQINDGICDCPDGSDEPGTGSCTENSSLFYCENIGFIPRYISNDKVGDGVCDCCDCSDELLSSSHVSYTGSTCDELNEIYNSISSKENANYKSGINKLKKLLDDNNVISPLIELNTSQSTINQLLMDIPSHERNLELLDKKIIEQRQNYQDILKKSNPIFYNYENNKNFNISLIKEDLIKYFNELAKFDQSYKNLFEILDELSHSYSKSLNDKVVNENVFKFIKITRSNKDFQDLIVDPINDKELLSQMLDYYNLEIPQMINSPDTLEKAHDAKYLKGKANFVPILIDSKFKYTSKVLPYLTKFRNIMEDIKDNYNVNFQDSGVIEAVDSYKKYLDLYPMEQFNKEIELSNDFKDQLENCKQFLYKVIPQILNEGIINENENMQSSFDSNGQIIYHLYYTVKNKINWLFNKFNSGLTKSNDKFQLEKLSKEITANELEIKEIENQINEKRIQLDRLREIESELLNNDADQLVLIELNQLMSKENLPNNNCITSIVDNYKYEICFNPQSGAIKQIENKLHGNTVNIGYFSKLYIQDSMERKEKFVNYLRLKYATTNDNGNDFIHHLINESKIIGEQDYLFGSLDSLNNGLTITYQSGDKCWNGPQRSAQVIFTCSDEFQLKSVQETTKCHYVFDVTGPFGCKIDV</sequence>
<dbReference type="AlphaFoldDB" id="I2H7K0"/>
<dbReference type="InParanoid" id="I2H7K0"/>
<organism evidence="8 9">
    <name type="scientific">Henningerozyma blattae (strain ATCC 34711 / CBS 6284 / DSM 70876 / NBRC 10599 / NRRL Y-10934 / UCD 77-7)</name>
    <name type="common">Yeast</name>
    <name type="synonym">Tetrapisispora blattae</name>
    <dbReference type="NCBI Taxonomy" id="1071380"/>
    <lineage>
        <taxon>Eukaryota</taxon>
        <taxon>Fungi</taxon>
        <taxon>Dikarya</taxon>
        <taxon>Ascomycota</taxon>
        <taxon>Saccharomycotina</taxon>
        <taxon>Saccharomycetes</taxon>
        <taxon>Saccharomycetales</taxon>
        <taxon>Saccharomycetaceae</taxon>
        <taxon>Henningerozyma</taxon>
    </lineage>
</organism>
<evidence type="ECO:0000256" key="6">
    <source>
        <dbReference type="SAM" id="SignalP"/>
    </source>
</evidence>
<dbReference type="eggNOG" id="KOG2397">
    <property type="taxonomic scope" value="Eukaryota"/>
</dbReference>
<dbReference type="InterPro" id="IPR039794">
    <property type="entry name" value="Gtb1-like"/>
</dbReference>
<feature type="chain" id="PRO_5003660550" description="Glucosidase 2 subunit beta" evidence="6">
    <location>
        <begin position="22"/>
        <end position="708"/>
    </location>
</feature>
<dbReference type="GO" id="GO:0005788">
    <property type="term" value="C:endoplasmic reticulum lumen"/>
    <property type="evidence" value="ECO:0007669"/>
    <property type="project" value="EnsemblFungi"/>
</dbReference>
<dbReference type="Pfam" id="PF12999">
    <property type="entry name" value="PRKCSH-like"/>
    <property type="match status" value="1"/>
</dbReference>
<evidence type="ECO:0000256" key="3">
    <source>
        <dbReference type="ARBA" id="ARBA00022824"/>
    </source>
</evidence>
<evidence type="ECO:0000256" key="4">
    <source>
        <dbReference type="ARBA" id="ARBA00023157"/>
    </source>
</evidence>
<dbReference type="PANTHER" id="PTHR12630:SF1">
    <property type="entry name" value="GLUCOSIDASE 2 SUBUNIT BETA"/>
    <property type="match status" value="1"/>
</dbReference>
<keyword evidence="4" id="KW-1015">Disulfide bond</keyword>
<keyword evidence="5" id="KW-0175">Coiled coil</keyword>
<evidence type="ECO:0000256" key="1">
    <source>
        <dbReference type="ARBA" id="ARBA00022387"/>
    </source>
</evidence>
<feature type="coiled-coil region" evidence="5">
    <location>
        <begin position="489"/>
        <end position="530"/>
    </location>
</feature>
<dbReference type="Gene3D" id="2.70.130.10">
    <property type="entry name" value="Mannose-6-phosphate receptor binding domain"/>
    <property type="match status" value="1"/>
</dbReference>
<accession>I2H7K0</accession>
<dbReference type="PANTHER" id="PTHR12630">
    <property type="entry name" value="N-LINKED OLIGOSACCHARIDE PROCESSING"/>
    <property type="match status" value="1"/>
</dbReference>
<name>I2H7K0_HENB6</name>
<dbReference type="STRING" id="1071380.I2H7K0"/>
<feature type="signal peptide" evidence="6">
    <location>
        <begin position="1"/>
        <end position="21"/>
    </location>
</feature>
<dbReference type="GO" id="GO:0004558">
    <property type="term" value="F:alpha-1,4-glucosidase activity"/>
    <property type="evidence" value="ECO:0007669"/>
    <property type="project" value="EnsemblFungi"/>
</dbReference>
<dbReference type="InterPro" id="IPR028146">
    <property type="entry name" value="PRKCSH_N"/>
</dbReference>
<evidence type="ECO:0000256" key="2">
    <source>
        <dbReference type="ARBA" id="ARBA00022729"/>
    </source>
</evidence>
<evidence type="ECO:0000313" key="9">
    <source>
        <dbReference type="Proteomes" id="UP000002866"/>
    </source>
</evidence>
<feature type="domain" description="MRH" evidence="7">
    <location>
        <begin position="552"/>
        <end position="706"/>
    </location>
</feature>
<reference evidence="8 9" key="1">
    <citation type="journal article" date="2011" name="Proc. Natl. Acad. Sci. U.S.A.">
        <title>Evolutionary erosion of yeast sex chromosomes by mating-type switching accidents.</title>
        <authorList>
            <person name="Gordon J.L."/>
            <person name="Armisen D."/>
            <person name="Proux-Wera E."/>
            <person name="Oheigeartaigh S.S."/>
            <person name="Byrne K.P."/>
            <person name="Wolfe K.H."/>
        </authorList>
    </citation>
    <scope>NUCLEOTIDE SEQUENCE [LARGE SCALE GENOMIC DNA]</scope>
    <source>
        <strain evidence="9">ATCC 34711 / CBS 6284 / DSM 70876 / NBRC 10599 / NRRL Y-10934 / UCD 77-7</strain>
    </source>
</reference>
<dbReference type="Proteomes" id="UP000002866">
    <property type="component" value="Chromosome 8"/>
</dbReference>
<protein>
    <recommendedName>
        <fullName evidence="1">Glucosidase 2 subunit beta</fullName>
    </recommendedName>
</protein>
<dbReference type="HOGENOM" id="CLU_419754_0_0_1"/>
<evidence type="ECO:0000259" key="7">
    <source>
        <dbReference type="PROSITE" id="PS51914"/>
    </source>
</evidence>
<dbReference type="InterPro" id="IPR009011">
    <property type="entry name" value="Man6P_isomerase_rcpt-bd_dom_sf"/>
</dbReference>
<dbReference type="GeneID" id="14497509"/>
<proteinExistence type="predicted"/>
<evidence type="ECO:0000313" key="8">
    <source>
        <dbReference type="EMBL" id="CCH62352.1"/>
    </source>
</evidence>
<dbReference type="GO" id="GO:0006491">
    <property type="term" value="P:N-glycan processing"/>
    <property type="evidence" value="ECO:0007669"/>
    <property type="project" value="EnsemblFungi"/>
</dbReference>
<evidence type="ECO:0000256" key="5">
    <source>
        <dbReference type="SAM" id="Coils"/>
    </source>
</evidence>
<gene>
    <name evidence="8" type="primary">TBLA0H00610</name>
    <name evidence="8" type="ORF">TBLA_0H00610</name>
</gene>
<dbReference type="FunCoup" id="I2H7K0">
    <property type="interactions" value="584"/>
</dbReference>
<dbReference type="InterPro" id="IPR036607">
    <property type="entry name" value="PRKCSH"/>
</dbReference>
<dbReference type="GO" id="GO:0017177">
    <property type="term" value="C:glucosidase II complex"/>
    <property type="evidence" value="ECO:0007669"/>
    <property type="project" value="EnsemblFungi"/>
</dbReference>